<protein>
    <submittedName>
        <fullName evidence="1">N-formylglutamate deformylase</fullName>
        <ecNumber evidence="1">3.5.1.68</ecNumber>
    </submittedName>
</protein>
<dbReference type="GO" id="GO:0050129">
    <property type="term" value="F:N-formylglutamate deformylase activity"/>
    <property type="evidence" value="ECO:0007669"/>
    <property type="project" value="UniProtKB-EC"/>
</dbReference>
<keyword evidence="2" id="KW-1185">Reference proteome</keyword>
<reference evidence="1 2" key="1">
    <citation type="submission" date="2018-10" db="EMBL/GenBank/DDBJ databases">
        <title>Robbsia sp. DHC34, isolated from soil.</title>
        <authorList>
            <person name="Gao Z.-H."/>
            <person name="Qiu L.-H."/>
        </authorList>
    </citation>
    <scope>NUCLEOTIDE SEQUENCE [LARGE SCALE GENOMIC DNA]</scope>
    <source>
        <strain evidence="1 2">DHC34</strain>
    </source>
</reference>
<gene>
    <name evidence="1" type="primary">hutG</name>
    <name evidence="1" type="ORF">D7S86_03550</name>
</gene>
<dbReference type="Gene3D" id="3.40.630.40">
    <property type="entry name" value="Zn-dependent exopeptidases"/>
    <property type="match status" value="1"/>
</dbReference>
<dbReference type="Pfam" id="PF05013">
    <property type="entry name" value="FGase"/>
    <property type="match status" value="1"/>
</dbReference>
<comment type="caution">
    <text evidence="1">The sequence shown here is derived from an EMBL/GenBank/DDBJ whole genome shotgun (WGS) entry which is preliminary data.</text>
</comment>
<dbReference type="InterPro" id="IPR007709">
    <property type="entry name" value="N-FG_amidohydro"/>
</dbReference>
<keyword evidence="1" id="KW-0378">Hydrolase</keyword>
<dbReference type="NCBIfam" id="TIGR02017">
    <property type="entry name" value="hutG_amidohyd"/>
    <property type="match status" value="1"/>
</dbReference>
<dbReference type="EC" id="3.5.1.68" evidence="1"/>
<dbReference type="SUPFAM" id="SSF53187">
    <property type="entry name" value="Zn-dependent exopeptidases"/>
    <property type="match status" value="1"/>
</dbReference>
<dbReference type="AlphaFoldDB" id="A0A494Y8J2"/>
<dbReference type="InterPro" id="IPR010247">
    <property type="entry name" value="HutG_amidohyd"/>
</dbReference>
<evidence type="ECO:0000313" key="2">
    <source>
        <dbReference type="Proteomes" id="UP000270342"/>
    </source>
</evidence>
<organism evidence="1 2">
    <name type="scientific">Pararobbsia silviterrae</name>
    <dbReference type="NCBI Taxonomy" id="1792498"/>
    <lineage>
        <taxon>Bacteria</taxon>
        <taxon>Pseudomonadati</taxon>
        <taxon>Pseudomonadota</taxon>
        <taxon>Betaproteobacteria</taxon>
        <taxon>Burkholderiales</taxon>
        <taxon>Burkholderiaceae</taxon>
        <taxon>Pararobbsia</taxon>
    </lineage>
</organism>
<dbReference type="EMBL" id="RBZU01000001">
    <property type="protein sequence ID" value="RKP59001.1"/>
    <property type="molecule type" value="Genomic_DNA"/>
</dbReference>
<dbReference type="Proteomes" id="UP000270342">
    <property type="component" value="Unassembled WGS sequence"/>
</dbReference>
<evidence type="ECO:0000313" key="1">
    <source>
        <dbReference type="EMBL" id="RKP59001.1"/>
    </source>
</evidence>
<accession>A0A494Y8J2</accession>
<proteinExistence type="predicted"/>
<dbReference type="RefSeq" id="WP_121083464.1">
    <property type="nucleotide sequence ID" value="NZ_RBZU01000001.1"/>
</dbReference>
<sequence>MTEHTARPVASLHRGTIPLLISIPHVGTHLPDDIAATMHAVARELDDTDWHLDRLYGFAKDLGASILTPSHSRYVVDLNRPPDGASLYPGRDTTGLFPVDTFDKAPLYLDGQAPDAAAQAARRDRYWQPYHDALRQELDRLKREHGRVLLWEAHSIRSVVPRLFDGRLPDFNFGTADDRSARPGLATLLADRVVQHGGYSAVGNGRFKGGYITRHYGTPERGFHAVQLELTQISYMEETSPYAYDDAKAHAIEPLLKALVTDALAFCTQG</sequence>
<dbReference type="OrthoDB" id="8716700at2"/>
<name>A0A494Y8J2_9BURK</name>